<gene>
    <name evidence="2" type="ORF">NC653_037631</name>
</gene>
<comment type="caution">
    <text evidence="2">The sequence shown here is derived from an EMBL/GenBank/DDBJ whole genome shotgun (WGS) entry which is preliminary data.</text>
</comment>
<protein>
    <submittedName>
        <fullName evidence="2">Uncharacterized protein</fullName>
    </submittedName>
</protein>
<proteinExistence type="predicted"/>
<keyword evidence="1" id="KW-0808">Transferase</keyword>
<name>A0AAD6LF13_9ROSI</name>
<dbReference type="Gene3D" id="3.40.50.2000">
    <property type="entry name" value="Glycogen Phosphorylase B"/>
    <property type="match status" value="1"/>
</dbReference>
<evidence type="ECO:0000256" key="1">
    <source>
        <dbReference type="ARBA" id="ARBA00022679"/>
    </source>
</evidence>
<sequence>MPSRQIKELTYGLGLSELPFLWILWKPEGLDDSELLPNGFWLEHLVKALSVFGWAPQLFILAHPSIGGCLFHSGWGSITESPGFGHSLTLTPMMADQWCECKDVSRTRNLL</sequence>
<organism evidence="2 3">
    <name type="scientific">Populus alba x Populus x berolinensis</name>
    <dbReference type="NCBI Taxonomy" id="444605"/>
    <lineage>
        <taxon>Eukaryota</taxon>
        <taxon>Viridiplantae</taxon>
        <taxon>Streptophyta</taxon>
        <taxon>Embryophyta</taxon>
        <taxon>Tracheophyta</taxon>
        <taxon>Spermatophyta</taxon>
        <taxon>Magnoliopsida</taxon>
        <taxon>eudicotyledons</taxon>
        <taxon>Gunneridae</taxon>
        <taxon>Pentapetalae</taxon>
        <taxon>rosids</taxon>
        <taxon>fabids</taxon>
        <taxon>Malpighiales</taxon>
        <taxon>Salicaceae</taxon>
        <taxon>Saliceae</taxon>
        <taxon>Populus</taxon>
    </lineage>
</organism>
<evidence type="ECO:0000313" key="2">
    <source>
        <dbReference type="EMBL" id="KAJ6959360.1"/>
    </source>
</evidence>
<dbReference type="SUPFAM" id="SSF53756">
    <property type="entry name" value="UDP-Glycosyltransferase/glycogen phosphorylase"/>
    <property type="match status" value="1"/>
</dbReference>
<dbReference type="Proteomes" id="UP001164929">
    <property type="component" value="Chromosome 17"/>
</dbReference>
<dbReference type="GO" id="GO:0035251">
    <property type="term" value="F:UDP-glucosyltransferase activity"/>
    <property type="evidence" value="ECO:0007669"/>
    <property type="project" value="InterPro"/>
</dbReference>
<dbReference type="EMBL" id="JAQIZT010000017">
    <property type="protein sequence ID" value="KAJ6959360.1"/>
    <property type="molecule type" value="Genomic_DNA"/>
</dbReference>
<dbReference type="PANTHER" id="PTHR48049:SF75">
    <property type="entry name" value="UDP-RHAMNOSE:RHAMNOSYLTRANSFERASE 1"/>
    <property type="match status" value="1"/>
</dbReference>
<dbReference type="Pfam" id="PF00201">
    <property type="entry name" value="UDPGT"/>
    <property type="match status" value="1"/>
</dbReference>
<reference evidence="2" key="1">
    <citation type="journal article" date="2023" name="Mol. Ecol. Resour.">
        <title>Chromosome-level genome assembly of a triploid poplar Populus alba 'Berolinensis'.</title>
        <authorList>
            <person name="Chen S."/>
            <person name="Yu Y."/>
            <person name="Wang X."/>
            <person name="Wang S."/>
            <person name="Zhang T."/>
            <person name="Zhou Y."/>
            <person name="He R."/>
            <person name="Meng N."/>
            <person name="Wang Y."/>
            <person name="Liu W."/>
            <person name="Liu Z."/>
            <person name="Liu J."/>
            <person name="Guo Q."/>
            <person name="Huang H."/>
            <person name="Sederoff R.R."/>
            <person name="Wang G."/>
            <person name="Qu G."/>
            <person name="Chen S."/>
        </authorList>
    </citation>
    <scope>NUCLEOTIDE SEQUENCE</scope>
    <source>
        <strain evidence="2">SC-2020</strain>
    </source>
</reference>
<dbReference type="AlphaFoldDB" id="A0AAD6LF13"/>
<keyword evidence="3" id="KW-1185">Reference proteome</keyword>
<dbReference type="PANTHER" id="PTHR48049">
    <property type="entry name" value="GLYCOSYLTRANSFERASE"/>
    <property type="match status" value="1"/>
</dbReference>
<dbReference type="InterPro" id="IPR002213">
    <property type="entry name" value="UDP_glucos_trans"/>
</dbReference>
<dbReference type="InterPro" id="IPR050481">
    <property type="entry name" value="UDP-glycosyltransf_plant"/>
</dbReference>
<evidence type="ECO:0000313" key="3">
    <source>
        <dbReference type="Proteomes" id="UP001164929"/>
    </source>
</evidence>
<accession>A0AAD6LF13</accession>